<proteinExistence type="inferred from homology"/>
<keyword evidence="5" id="KW-1185">Reference proteome</keyword>
<gene>
    <name evidence="4" type="ORF">AS594_29310</name>
</gene>
<keyword evidence="2" id="KW-0808">Transferase</keyword>
<protein>
    <recommendedName>
        <fullName evidence="3">Erythromycin biosynthesis protein CIII-like C-terminal domain-containing protein</fullName>
    </recommendedName>
</protein>
<evidence type="ECO:0000313" key="4">
    <source>
        <dbReference type="EMBL" id="OEJ27980.1"/>
    </source>
</evidence>
<dbReference type="PANTHER" id="PTHR21015:SF22">
    <property type="entry name" value="GLYCOSYLTRANSFERASE"/>
    <property type="match status" value="1"/>
</dbReference>
<evidence type="ECO:0000259" key="3">
    <source>
        <dbReference type="Pfam" id="PF06722"/>
    </source>
</evidence>
<dbReference type="STRING" id="285458.BGM19_07515"/>
<dbReference type="FunFam" id="3.40.50.2000:FF:000072">
    <property type="entry name" value="Glycosyl transferase"/>
    <property type="match status" value="1"/>
</dbReference>
<dbReference type="Proteomes" id="UP000095759">
    <property type="component" value="Unassembled WGS sequence"/>
</dbReference>
<dbReference type="InterPro" id="IPR006326">
    <property type="entry name" value="UDPGT_MGT-like"/>
</dbReference>
<dbReference type="InterPro" id="IPR002213">
    <property type="entry name" value="UDP_glucos_trans"/>
</dbReference>
<dbReference type="GO" id="GO:0016758">
    <property type="term" value="F:hexosyltransferase activity"/>
    <property type="evidence" value="ECO:0007669"/>
    <property type="project" value="InterPro"/>
</dbReference>
<dbReference type="GO" id="GO:0008194">
    <property type="term" value="F:UDP-glycosyltransferase activity"/>
    <property type="evidence" value="ECO:0007669"/>
    <property type="project" value="InterPro"/>
</dbReference>
<dbReference type="CDD" id="cd03784">
    <property type="entry name" value="GT1_Gtf-like"/>
    <property type="match status" value="1"/>
</dbReference>
<evidence type="ECO:0000256" key="1">
    <source>
        <dbReference type="ARBA" id="ARBA00009995"/>
    </source>
</evidence>
<comment type="caution">
    <text evidence="4">The sequence shown here is derived from an EMBL/GenBank/DDBJ whole genome shotgun (WGS) entry which is preliminary data.</text>
</comment>
<dbReference type="Pfam" id="PF06722">
    <property type="entry name" value="EryCIII-like_C"/>
    <property type="match status" value="1"/>
</dbReference>
<dbReference type="AlphaFoldDB" id="A0A1E5PEK9"/>
<dbReference type="RefSeq" id="WP_069929828.1">
    <property type="nucleotide sequence ID" value="NZ_MEHI01000001.1"/>
</dbReference>
<evidence type="ECO:0000313" key="5">
    <source>
        <dbReference type="Proteomes" id="UP000095759"/>
    </source>
</evidence>
<organism evidence="4 5">
    <name type="scientific">Streptomyces agglomeratus</name>
    <dbReference type="NCBI Taxonomy" id="285458"/>
    <lineage>
        <taxon>Bacteria</taxon>
        <taxon>Bacillati</taxon>
        <taxon>Actinomycetota</taxon>
        <taxon>Actinomycetes</taxon>
        <taxon>Kitasatosporales</taxon>
        <taxon>Streptomycetaceae</taxon>
        <taxon>Streptomyces</taxon>
    </lineage>
</organism>
<feature type="domain" description="Erythromycin biosynthesis protein CIII-like C-terminal" evidence="3">
    <location>
        <begin position="257"/>
        <end position="372"/>
    </location>
</feature>
<dbReference type="Gene3D" id="3.40.50.2000">
    <property type="entry name" value="Glycogen Phosphorylase B"/>
    <property type="match status" value="2"/>
</dbReference>
<comment type="similarity">
    <text evidence="1">Belongs to the UDP-glycosyltransferase family.</text>
</comment>
<dbReference type="EMBL" id="MEHJ01000001">
    <property type="protein sequence ID" value="OEJ27980.1"/>
    <property type="molecule type" value="Genomic_DNA"/>
</dbReference>
<dbReference type="InterPro" id="IPR010610">
    <property type="entry name" value="EryCIII-like_C"/>
</dbReference>
<dbReference type="PANTHER" id="PTHR21015">
    <property type="entry name" value="UDP-N-ACETYLGLUCOSAMINE--N-ACETYLMURAMYL-(PENTAPEPTIDE) PYROPHOSPHORYL-UNDECAPRENOL N-ACETYLGLUCOSAMINE TRANSFERASE 1"/>
    <property type="match status" value="1"/>
</dbReference>
<sequence length="398" mass="43040">MSSGSRHIAFFNVPAPGHLAPTLAVVEELVRRGHRVSYPATEAFAKDVASAGATVIPYESTIDMQRDFPPGTDNWLAKVLLGGVREGIATSSLFDAHFTEDRPDVIVYDGFVRWIGELFAAKWDLPAVRLFPVGCVSQHVTPAAIGDAAYAELQEEMRRYAAMHGVDPETAFHQLKGDPGALKLVFYPRRFGYVDAETDDRFVFVGPCFRAEDFQGEWEPPASGDPVALVSLGTSFNQQPEFFRMCIEAFDGLPWHVVIALGPGTDPAELGPLPPNVETHGWIPLQAVLRHARLTVCSGGTGTVMHALHAGTPLVVVPQLAAAEGLARQLADFGVARVIGREEASASGIRSAVLDIEADEVAWAATRDMREHIHESGGAVRAADEILAHLERSDPPAR</sequence>
<dbReference type="SUPFAM" id="SSF53756">
    <property type="entry name" value="UDP-Glycosyltransferase/glycogen phosphorylase"/>
    <property type="match status" value="1"/>
</dbReference>
<accession>A0A1E5PEK9</accession>
<dbReference type="GO" id="GO:0017000">
    <property type="term" value="P:antibiotic biosynthetic process"/>
    <property type="evidence" value="ECO:0007669"/>
    <property type="project" value="UniProtKB-ARBA"/>
</dbReference>
<name>A0A1E5PEK9_9ACTN</name>
<reference evidence="4 5" key="1">
    <citation type="submission" date="2016-08" db="EMBL/GenBank/DDBJ databases">
        <title>Complete genome sequence of Streptomyces agglomeratus strain 6-3-2, a novel anti-MRSA actinomycete isolated from Wuli of Tebit, China.</title>
        <authorList>
            <person name="Chen X."/>
        </authorList>
    </citation>
    <scope>NUCLEOTIDE SEQUENCE [LARGE SCALE GENOMIC DNA]</scope>
    <source>
        <strain evidence="4 5">6-3-2</strain>
    </source>
</reference>
<dbReference type="NCBIfam" id="TIGR01426">
    <property type="entry name" value="MGT"/>
    <property type="match status" value="1"/>
</dbReference>
<evidence type="ECO:0000256" key="2">
    <source>
        <dbReference type="ARBA" id="ARBA00022679"/>
    </source>
</evidence>